<keyword evidence="1" id="KW-1133">Transmembrane helix</keyword>
<accession>A0ABT8TC12</accession>
<evidence type="ECO:0008006" key="4">
    <source>
        <dbReference type="Google" id="ProtNLM"/>
    </source>
</evidence>
<comment type="caution">
    <text evidence="2">The sequence shown here is derived from an EMBL/GenBank/DDBJ whole genome shotgun (WGS) entry which is preliminary data.</text>
</comment>
<keyword evidence="1" id="KW-0812">Transmembrane</keyword>
<name>A0ABT8TC12_9GAMM</name>
<organism evidence="2 3">
    <name type="scientific">Gilvimarinus algae</name>
    <dbReference type="NCBI Taxonomy" id="3058037"/>
    <lineage>
        <taxon>Bacteria</taxon>
        <taxon>Pseudomonadati</taxon>
        <taxon>Pseudomonadota</taxon>
        <taxon>Gammaproteobacteria</taxon>
        <taxon>Cellvibrionales</taxon>
        <taxon>Cellvibrionaceae</taxon>
        <taxon>Gilvimarinus</taxon>
    </lineage>
</organism>
<dbReference type="Proteomes" id="UP001168380">
    <property type="component" value="Unassembled WGS sequence"/>
</dbReference>
<protein>
    <recommendedName>
        <fullName evidence="4">IPT/TIG domain-containing protein</fullName>
    </recommendedName>
</protein>
<reference evidence="2" key="1">
    <citation type="submission" date="2023-07" db="EMBL/GenBank/DDBJ databases">
        <title>Gilvimarinus algae sp. nov., isolated from the surface of Kelp.</title>
        <authorList>
            <person name="Sun Y.Y."/>
            <person name="Gong Y."/>
            <person name="Du Z.J."/>
        </authorList>
    </citation>
    <scope>NUCLEOTIDE SEQUENCE</scope>
    <source>
        <strain evidence="2">SDUM040014</strain>
    </source>
</reference>
<sequence>MTPALAKRQGSIHGILFVFMVACVVATISACQTQKKEPVVVSAIVPTNSDKPSILQLVDLGGLDIQNGGGVPVHFHDSEFSPGEWVLVRGKNLGVSSVSVDGLRVPVKQYFGNYPLFKIPVGLSPVNEHTLVIENEYGESRSTFTTKHYLFANDLDDSKTHILQVDRNSEGFIREEWLELESPADRPLFTIVSNDSRFLYQMDVGKRSGESLMDEADTYPVIVRTFHLAAPQRPEKVAESELAVGSVPIDSHLSGDNTLLLLGKQSFTLVDAADPLSLSTLSHTALPFNEDGSTTYVDAIFLDNDKKLALLETYSNRVVLFDVSDRASPKLIDEVQLLPSKTVALSIDLEPVPDNPTAFWVLEGPNYRVAGSKLADMYKRIVLDRDISESRSLLSQLQRVAIADNKLVLDRRVSLPEGFASYFSVFGEDGRLYITQTKTDFFNVDMEEGSPKTILKRVGDLVWENMSLGRVVAFDLETEAVETISRGVGIYYHIVDVPGIGQVFTLLKFGPSFSFPYLTPNWGVGVKTTGTYAKRKMNRRAAFPPYSIGFIAYQY</sequence>
<gene>
    <name evidence="2" type="ORF">QWI16_03025</name>
</gene>
<dbReference type="PROSITE" id="PS51257">
    <property type="entry name" value="PROKAR_LIPOPROTEIN"/>
    <property type="match status" value="1"/>
</dbReference>
<proteinExistence type="predicted"/>
<dbReference type="EMBL" id="JAULRT010000032">
    <property type="protein sequence ID" value="MDO3381129.1"/>
    <property type="molecule type" value="Genomic_DNA"/>
</dbReference>
<feature type="transmembrane region" description="Helical" evidence="1">
    <location>
        <begin position="12"/>
        <end position="30"/>
    </location>
</feature>
<evidence type="ECO:0000313" key="2">
    <source>
        <dbReference type="EMBL" id="MDO3381129.1"/>
    </source>
</evidence>
<evidence type="ECO:0000256" key="1">
    <source>
        <dbReference type="SAM" id="Phobius"/>
    </source>
</evidence>
<dbReference type="RefSeq" id="WP_302711255.1">
    <property type="nucleotide sequence ID" value="NZ_JAULRT010000032.1"/>
</dbReference>
<evidence type="ECO:0000313" key="3">
    <source>
        <dbReference type="Proteomes" id="UP001168380"/>
    </source>
</evidence>
<keyword evidence="1" id="KW-0472">Membrane</keyword>
<keyword evidence="3" id="KW-1185">Reference proteome</keyword>